<dbReference type="AlphaFoldDB" id="A0A9P6A1Z2"/>
<reference evidence="1" key="1">
    <citation type="submission" date="2020-11" db="EMBL/GenBank/DDBJ databases">
        <authorList>
            <consortium name="DOE Joint Genome Institute"/>
            <person name="Ahrendt S."/>
            <person name="Riley R."/>
            <person name="Andreopoulos W."/>
            <person name="Labutti K."/>
            <person name="Pangilinan J."/>
            <person name="Ruiz-Duenas F.J."/>
            <person name="Barrasa J.M."/>
            <person name="Sanchez-Garcia M."/>
            <person name="Camarero S."/>
            <person name="Miyauchi S."/>
            <person name="Serrano A."/>
            <person name="Linde D."/>
            <person name="Babiker R."/>
            <person name="Drula E."/>
            <person name="Ayuso-Fernandez I."/>
            <person name="Pacheco R."/>
            <person name="Padilla G."/>
            <person name="Ferreira P."/>
            <person name="Barriuso J."/>
            <person name="Kellner H."/>
            <person name="Castanera R."/>
            <person name="Alfaro M."/>
            <person name="Ramirez L."/>
            <person name="Pisabarro A.G."/>
            <person name="Kuo A."/>
            <person name="Tritt A."/>
            <person name="Lipzen A."/>
            <person name="He G."/>
            <person name="Yan M."/>
            <person name="Ng V."/>
            <person name="Cullen D."/>
            <person name="Martin F."/>
            <person name="Rosso M.-N."/>
            <person name="Henrissat B."/>
            <person name="Hibbett D."/>
            <person name="Martinez A.T."/>
            <person name="Grigoriev I.V."/>
        </authorList>
    </citation>
    <scope>NUCLEOTIDE SEQUENCE</scope>
    <source>
        <strain evidence="1">ATCC 90797</strain>
    </source>
</reference>
<organism evidence="1 2">
    <name type="scientific">Pleurotus eryngii</name>
    <name type="common">Boletus of the steppes</name>
    <dbReference type="NCBI Taxonomy" id="5323"/>
    <lineage>
        <taxon>Eukaryota</taxon>
        <taxon>Fungi</taxon>
        <taxon>Dikarya</taxon>
        <taxon>Basidiomycota</taxon>
        <taxon>Agaricomycotina</taxon>
        <taxon>Agaricomycetes</taxon>
        <taxon>Agaricomycetidae</taxon>
        <taxon>Agaricales</taxon>
        <taxon>Pleurotineae</taxon>
        <taxon>Pleurotaceae</taxon>
        <taxon>Pleurotus</taxon>
    </lineage>
</organism>
<evidence type="ECO:0000313" key="1">
    <source>
        <dbReference type="EMBL" id="KAF9497786.1"/>
    </source>
</evidence>
<dbReference type="EMBL" id="MU154541">
    <property type="protein sequence ID" value="KAF9497786.1"/>
    <property type="molecule type" value="Genomic_DNA"/>
</dbReference>
<keyword evidence="2" id="KW-1185">Reference proteome</keyword>
<dbReference type="Proteomes" id="UP000807025">
    <property type="component" value="Unassembled WGS sequence"/>
</dbReference>
<proteinExistence type="predicted"/>
<sequence>MAATKETKPLSSVRLINPPSCLLNPSVHTACTHTYYTNPHIGPLTSSTLSVAYNTGFHLPAIFANCRAKSDYAKWLAHCFSCFTEGVNLDQAQKEHANLHMCLAWWAVDAQQDSLAIGILELRRLGECFHNQGACKHMQALCLTIDDWIQQGTEPLFHYPATLTKAQPMVHTFNTEPGLVSAWSLLQMAANDQTTLDDSEGDGGNSNDKWEEECGRASTSEIEELSTTIKSLSRLLDLKVVQVHAATQHNFSSEMVICLPNPSSLVPQQHQLLPLLPEQKQKHKKIHYAINIDKMVVEQRTLIKLTYMEVIALANYKLHTTRAPNKHLVEVFGQNSTFC</sequence>
<name>A0A9P6A1Z2_PLEER</name>
<comment type="caution">
    <text evidence="1">The sequence shown here is derived from an EMBL/GenBank/DDBJ whole genome shotgun (WGS) entry which is preliminary data.</text>
</comment>
<protein>
    <submittedName>
        <fullName evidence="1">Uncharacterized protein</fullName>
    </submittedName>
</protein>
<accession>A0A9P6A1Z2</accession>
<gene>
    <name evidence="1" type="ORF">BDN71DRAFT_1429216</name>
</gene>
<dbReference type="OrthoDB" id="3261734at2759"/>
<evidence type="ECO:0000313" key="2">
    <source>
        <dbReference type="Proteomes" id="UP000807025"/>
    </source>
</evidence>